<evidence type="ECO:0000313" key="3">
    <source>
        <dbReference type="Proteomes" id="UP000182178"/>
    </source>
</evidence>
<gene>
    <name evidence="2" type="ORF">Ga0061061_11411</name>
</gene>
<keyword evidence="1" id="KW-1133">Transmembrane helix</keyword>
<evidence type="ECO:0008006" key="4">
    <source>
        <dbReference type="Google" id="ProtNLM"/>
    </source>
</evidence>
<accession>A0ABP2A882</accession>
<feature type="transmembrane region" description="Helical" evidence="1">
    <location>
        <begin position="64"/>
        <end position="82"/>
    </location>
</feature>
<sequence length="129" mass="14251">MWAWLASFLGGPVINGLISAYKARLDAAHTQDRIAADLAAKEIEAEIEARKRASAIIIAEQGRWYTAIIRPLLAAPVIIYFWKVIVWDKVLGLGSTDPLTGMIADWSGLIITAYVGGRSIEKVARIFRR</sequence>
<organism evidence="2 3">
    <name type="scientific">Chelatococcus sambhunathii</name>
    <dbReference type="NCBI Taxonomy" id="363953"/>
    <lineage>
        <taxon>Bacteria</taxon>
        <taxon>Pseudomonadati</taxon>
        <taxon>Pseudomonadota</taxon>
        <taxon>Alphaproteobacteria</taxon>
        <taxon>Hyphomicrobiales</taxon>
        <taxon>Chelatococcaceae</taxon>
        <taxon>Chelatococcus</taxon>
    </lineage>
</organism>
<name>A0ABP2A882_9HYPH</name>
<keyword evidence="1" id="KW-0812">Transmembrane</keyword>
<evidence type="ECO:0000313" key="2">
    <source>
        <dbReference type="EMBL" id="CUA90585.1"/>
    </source>
</evidence>
<protein>
    <recommendedName>
        <fullName evidence="4">Holin of 3TMs, for gene-transfer release</fullName>
    </recommendedName>
</protein>
<keyword evidence="1" id="KW-0472">Membrane</keyword>
<dbReference type="RefSeq" id="WP_055460807.1">
    <property type="nucleotide sequence ID" value="NZ_CYHC01000014.1"/>
</dbReference>
<proteinExistence type="predicted"/>
<reference evidence="2 3" key="1">
    <citation type="submission" date="2015-08" db="EMBL/GenBank/DDBJ databases">
        <authorList>
            <person name="Varghese N."/>
        </authorList>
    </citation>
    <scope>NUCLEOTIDE SEQUENCE [LARGE SCALE GENOMIC DNA]</scope>
    <source>
        <strain evidence="2 3">DSM 18167</strain>
    </source>
</reference>
<keyword evidence="3" id="KW-1185">Reference proteome</keyword>
<dbReference type="Proteomes" id="UP000182178">
    <property type="component" value="Unassembled WGS sequence"/>
</dbReference>
<feature type="transmembrane region" description="Helical" evidence="1">
    <location>
        <begin position="102"/>
        <end position="120"/>
    </location>
</feature>
<evidence type="ECO:0000256" key="1">
    <source>
        <dbReference type="SAM" id="Phobius"/>
    </source>
</evidence>
<comment type="caution">
    <text evidence="2">The sequence shown here is derived from an EMBL/GenBank/DDBJ whole genome shotgun (WGS) entry which is preliminary data.</text>
</comment>
<dbReference type="EMBL" id="CYHC01000014">
    <property type="protein sequence ID" value="CUA90585.1"/>
    <property type="molecule type" value="Genomic_DNA"/>
</dbReference>